<dbReference type="EMBL" id="AP019308">
    <property type="protein sequence ID" value="BBH22478.1"/>
    <property type="molecule type" value="Genomic_DNA"/>
</dbReference>
<protein>
    <submittedName>
        <fullName evidence="1">Uncharacterized protein</fullName>
    </submittedName>
</protein>
<dbReference type="Proteomes" id="UP000275368">
    <property type="component" value="Chromosome"/>
</dbReference>
<dbReference type="KEGG" id="pbk:Back11_38230"/>
<dbReference type="OrthoDB" id="2610319at2"/>
<evidence type="ECO:0000313" key="1">
    <source>
        <dbReference type="EMBL" id="BBH22478.1"/>
    </source>
</evidence>
<dbReference type="AlphaFoldDB" id="A0A3G9JEP0"/>
<dbReference type="RefSeq" id="WP_125660660.1">
    <property type="nucleotide sequence ID" value="NZ_AP019308.1"/>
</dbReference>
<sequence length="149" mass="17203">MKRLDEWRSLSHSVLLNPQYWHDISQRYMESAVIFFNHGMYEQCQSVSEMAVNAMFKAYYLKVNGILPKLSQRPDVWLSHVHLFTDVNVGSDLLINVLGLQCHSFEKEITPVPSKERVRICFEQIDLFLSHLSPKVVDGSSAPYCSVIK</sequence>
<reference evidence="1 2" key="1">
    <citation type="submission" date="2018-11" db="EMBL/GenBank/DDBJ databases">
        <title>Complete genome sequence of Paenibacillus baekrokdamisoli strain KCTC 33723.</title>
        <authorList>
            <person name="Kang S.W."/>
            <person name="Lee K.C."/>
            <person name="Kim K.K."/>
            <person name="Kim J.S."/>
            <person name="Kim D.S."/>
            <person name="Ko S.H."/>
            <person name="Yang S.H."/>
            <person name="Lee J.S."/>
        </authorList>
    </citation>
    <scope>NUCLEOTIDE SEQUENCE [LARGE SCALE GENOMIC DNA]</scope>
    <source>
        <strain evidence="1 2">KCTC 33723</strain>
    </source>
</reference>
<keyword evidence="2" id="KW-1185">Reference proteome</keyword>
<evidence type="ECO:0000313" key="2">
    <source>
        <dbReference type="Proteomes" id="UP000275368"/>
    </source>
</evidence>
<accession>A0A3G9JEP0</accession>
<proteinExistence type="predicted"/>
<organism evidence="1 2">
    <name type="scientific">Paenibacillus baekrokdamisoli</name>
    <dbReference type="NCBI Taxonomy" id="1712516"/>
    <lineage>
        <taxon>Bacteria</taxon>
        <taxon>Bacillati</taxon>
        <taxon>Bacillota</taxon>
        <taxon>Bacilli</taxon>
        <taxon>Bacillales</taxon>
        <taxon>Paenibacillaceae</taxon>
        <taxon>Paenibacillus</taxon>
    </lineage>
</organism>
<name>A0A3G9JEP0_9BACL</name>
<gene>
    <name evidence="1" type="ORF">Back11_38230</name>
</gene>